<sequence precursor="true">MKSIVLAGLIAATPLAAAAASETYTLDSGHSQIVFSYNHLGYSTGYGMYSGFEGTIEYDAEEPAASSVEVSFPVNSMITGWEPRFEHFMSDDFFGASDDDMVTFTSTSIEVTGEKTAEITGELTLNGVTKEVVLDTTLMQAGEHPMEGKPWLGFNATTTLLRSDYNVGAYAPYVSDEVEVEISLEAMKAE</sequence>
<protein>
    <recommendedName>
        <fullName evidence="2">Lipid/polyisoprenoid-binding YceI-like domain-containing protein</fullName>
    </recommendedName>
</protein>
<feature type="signal peptide" evidence="1">
    <location>
        <begin position="1"/>
        <end position="18"/>
    </location>
</feature>
<dbReference type="PANTHER" id="PTHR34406">
    <property type="entry name" value="PROTEIN YCEI"/>
    <property type="match status" value="1"/>
</dbReference>
<dbReference type="Gene3D" id="2.40.128.110">
    <property type="entry name" value="Lipid/polyisoprenoid-binding, YceI-like"/>
    <property type="match status" value="1"/>
</dbReference>
<evidence type="ECO:0000313" key="3">
    <source>
        <dbReference type="EMBL" id="APX24707.1"/>
    </source>
</evidence>
<dbReference type="KEGG" id="tpro:Ga0080559_TMP3911"/>
<gene>
    <name evidence="3" type="ORF">Ga0080559_TMP3911</name>
</gene>
<dbReference type="SUPFAM" id="SSF101874">
    <property type="entry name" value="YceI-like"/>
    <property type="match status" value="1"/>
</dbReference>
<organism evidence="3 4">
    <name type="scientific">Salipiger profundus</name>
    <dbReference type="NCBI Taxonomy" id="1229727"/>
    <lineage>
        <taxon>Bacteria</taxon>
        <taxon>Pseudomonadati</taxon>
        <taxon>Pseudomonadota</taxon>
        <taxon>Alphaproteobacteria</taxon>
        <taxon>Rhodobacterales</taxon>
        <taxon>Roseobacteraceae</taxon>
        <taxon>Salipiger</taxon>
    </lineage>
</organism>
<dbReference type="AlphaFoldDB" id="A0A1U7D954"/>
<feature type="chain" id="PRO_5010573543" description="Lipid/polyisoprenoid-binding YceI-like domain-containing protein" evidence="1">
    <location>
        <begin position="19"/>
        <end position="190"/>
    </location>
</feature>
<evidence type="ECO:0000259" key="2">
    <source>
        <dbReference type="SMART" id="SM00867"/>
    </source>
</evidence>
<dbReference type="InterPro" id="IPR036761">
    <property type="entry name" value="TTHA0802/YceI-like_sf"/>
</dbReference>
<dbReference type="InterPro" id="IPR007372">
    <property type="entry name" value="Lipid/polyisoprenoid-bd_YceI"/>
</dbReference>
<feature type="domain" description="Lipid/polyisoprenoid-binding YceI-like" evidence="2">
    <location>
        <begin position="23"/>
        <end position="187"/>
    </location>
</feature>
<dbReference type="EMBL" id="CP014796">
    <property type="protein sequence ID" value="APX24707.1"/>
    <property type="molecule type" value="Genomic_DNA"/>
</dbReference>
<reference evidence="3 4" key="1">
    <citation type="submission" date="2016-03" db="EMBL/GenBank/DDBJ databases">
        <title>Deep-sea bacteria in the southern Pacific.</title>
        <authorList>
            <person name="Tang K."/>
        </authorList>
    </citation>
    <scope>NUCLEOTIDE SEQUENCE [LARGE SCALE GENOMIC DNA]</scope>
    <source>
        <strain evidence="3 4">JLT2016</strain>
    </source>
</reference>
<dbReference type="Proteomes" id="UP000186559">
    <property type="component" value="Chromosome"/>
</dbReference>
<dbReference type="SMART" id="SM00867">
    <property type="entry name" value="YceI"/>
    <property type="match status" value="1"/>
</dbReference>
<dbReference type="PANTHER" id="PTHR34406:SF1">
    <property type="entry name" value="PROTEIN YCEI"/>
    <property type="match status" value="1"/>
</dbReference>
<dbReference type="STRING" id="1229727.Ga0080559_TMP3911"/>
<dbReference type="OrthoDB" id="9811006at2"/>
<keyword evidence="1" id="KW-0732">Signal</keyword>
<evidence type="ECO:0000256" key="1">
    <source>
        <dbReference type="SAM" id="SignalP"/>
    </source>
</evidence>
<dbReference type="RefSeq" id="WP_076624496.1">
    <property type="nucleotide sequence ID" value="NZ_BMEW01000001.1"/>
</dbReference>
<dbReference type="Pfam" id="PF04264">
    <property type="entry name" value="YceI"/>
    <property type="match status" value="1"/>
</dbReference>
<keyword evidence="4" id="KW-1185">Reference proteome</keyword>
<name>A0A1U7D954_9RHOB</name>
<accession>A0A1U7D954</accession>
<evidence type="ECO:0000313" key="4">
    <source>
        <dbReference type="Proteomes" id="UP000186559"/>
    </source>
</evidence>
<proteinExistence type="predicted"/>